<dbReference type="SUPFAM" id="SSF58014">
    <property type="entry name" value="Coiled-coil domain of nucleotide exchange factor GrpE"/>
    <property type="match status" value="1"/>
</dbReference>
<evidence type="ECO:0000256" key="2">
    <source>
        <dbReference type="ARBA" id="ARBA00009054"/>
    </source>
</evidence>
<dbReference type="Proteomes" id="UP000055060">
    <property type="component" value="Unassembled WGS sequence"/>
</dbReference>
<name>A0A0S7BHF5_9CHLR</name>
<comment type="similarity">
    <text evidence="2 10 12">Belongs to the GrpE family.</text>
</comment>
<keyword evidence="4 10" id="KW-0963">Cytoplasm</keyword>
<evidence type="ECO:0000256" key="12">
    <source>
        <dbReference type="RuleBase" id="RU004478"/>
    </source>
</evidence>
<dbReference type="GO" id="GO:0051082">
    <property type="term" value="F:unfolded protein binding"/>
    <property type="evidence" value="ECO:0007669"/>
    <property type="project" value="TreeGrafter"/>
</dbReference>
<dbReference type="Gene3D" id="2.30.22.10">
    <property type="entry name" value="Head domain of nucleotide exchange factor GrpE"/>
    <property type="match status" value="1"/>
</dbReference>
<comment type="function">
    <text evidence="7 10 11">Participates actively in the response to hyperosmotic and heat shock by preventing the aggregation of stress-denatured proteins, in association with DnaK and GrpE. It is the nucleotide exchange factor for DnaK and may function as a thermosensor. Unfolded proteins bind initially to DnaJ; upon interaction with the DnaJ-bound protein, DnaK hydrolyzes its bound ATP, resulting in the formation of a stable complex. GrpE releases ADP from DnaK; ATP binding to DnaK triggers the release of the substrate protein, thus completing the reaction cycle. Several rounds of ATP-dependent interactions between DnaJ, DnaK and GrpE are required for fully efficient folding.</text>
</comment>
<evidence type="ECO:0000256" key="5">
    <source>
        <dbReference type="ARBA" id="ARBA00023016"/>
    </source>
</evidence>
<feature type="coiled-coil region" evidence="13">
    <location>
        <begin position="46"/>
        <end position="77"/>
    </location>
</feature>
<dbReference type="OrthoDB" id="9812586at2"/>
<sequence length="205" mass="23393">MEEEKKKHTKAAVGSTGKEPTASKKQSAPVEQQEKELETETTAAIEEKFIAENAALREELDQALQKAKENMDGWQRERADFMNYKKRIDREQATLKENITGEILKKYLVVVDDLERALKVRPTEGDLAAWSEGVELVYRKLIGILESEGVRRIPAETEKFDPSRHEAISHEDNPDHESDDIIEVVRQGYTIADRVLRPALVRVAR</sequence>
<dbReference type="Pfam" id="PF01025">
    <property type="entry name" value="GrpE"/>
    <property type="match status" value="1"/>
</dbReference>
<evidence type="ECO:0000256" key="3">
    <source>
        <dbReference type="ARBA" id="ARBA00011738"/>
    </source>
</evidence>
<evidence type="ECO:0000256" key="8">
    <source>
        <dbReference type="ARBA" id="ARBA00072274"/>
    </source>
</evidence>
<evidence type="ECO:0000256" key="4">
    <source>
        <dbReference type="ARBA" id="ARBA00022490"/>
    </source>
</evidence>
<keyword evidence="13" id="KW-0175">Coiled coil</keyword>
<dbReference type="InterPro" id="IPR013805">
    <property type="entry name" value="GrpE_CC"/>
</dbReference>
<dbReference type="GO" id="GO:0006457">
    <property type="term" value="P:protein folding"/>
    <property type="evidence" value="ECO:0007669"/>
    <property type="project" value="InterPro"/>
</dbReference>
<dbReference type="GO" id="GO:0005737">
    <property type="term" value="C:cytoplasm"/>
    <property type="evidence" value="ECO:0007669"/>
    <property type="project" value="UniProtKB-SubCell"/>
</dbReference>
<dbReference type="GO" id="GO:0000774">
    <property type="term" value="F:adenyl-nucleotide exchange factor activity"/>
    <property type="evidence" value="ECO:0007669"/>
    <property type="project" value="InterPro"/>
</dbReference>
<dbReference type="STRING" id="360412.LARV_01276"/>
<evidence type="ECO:0000256" key="11">
    <source>
        <dbReference type="RuleBase" id="RU000639"/>
    </source>
</evidence>
<evidence type="ECO:0000256" key="1">
    <source>
        <dbReference type="ARBA" id="ARBA00004496"/>
    </source>
</evidence>
<comment type="subcellular location">
    <subcellularLocation>
        <location evidence="1 10">Cytoplasm</location>
    </subcellularLocation>
</comment>
<evidence type="ECO:0000256" key="9">
    <source>
        <dbReference type="ARBA" id="ARBA00076414"/>
    </source>
</evidence>
<dbReference type="SUPFAM" id="SSF51064">
    <property type="entry name" value="Head domain of nucleotide exchange factor GrpE"/>
    <property type="match status" value="1"/>
</dbReference>
<dbReference type="PANTHER" id="PTHR21237:SF23">
    <property type="entry name" value="GRPE PROTEIN HOMOLOG, MITOCHONDRIAL"/>
    <property type="match status" value="1"/>
</dbReference>
<evidence type="ECO:0000256" key="6">
    <source>
        <dbReference type="ARBA" id="ARBA00023186"/>
    </source>
</evidence>
<keyword evidence="5 10" id="KW-0346">Stress response</keyword>
<evidence type="ECO:0000256" key="10">
    <source>
        <dbReference type="HAMAP-Rule" id="MF_01151"/>
    </source>
</evidence>
<protein>
    <recommendedName>
        <fullName evidence="8 10">Protein GrpE</fullName>
    </recommendedName>
    <alternativeName>
        <fullName evidence="9 10">HSP-70 cofactor</fullName>
    </alternativeName>
</protein>
<dbReference type="PROSITE" id="PS01071">
    <property type="entry name" value="GRPE"/>
    <property type="match status" value="1"/>
</dbReference>
<dbReference type="AlphaFoldDB" id="A0A0S7BHF5"/>
<keyword evidence="6 10" id="KW-0143">Chaperone</keyword>
<evidence type="ECO:0000256" key="14">
    <source>
        <dbReference type="SAM" id="MobiDB-lite"/>
    </source>
</evidence>
<organism evidence="15">
    <name type="scientific">Longilinea arvoryzae</name>
    <dbReference type="NCBI Taxonomy" id="360412"/>
    <lineage>
        <taxon>Bacteria</taxon>
        <taxon>Bacillati</taxon>
        <taxon>Chloroflexota</taxon>
        <taxon>Anaerolineae</taxon>
        <taxon>Anaerolineales</taxon>
        <taxon>Anaerolineaceae</taxon>
        <taxon>Longilinea</taxon>
    </lineage>
</organism>
<dbReference type="PANTHER" id="PTHR21237">
    <property type="entry name" value="GRPE PROTEIN"/>
    <property type="match status" value="1"/>
</dbReference>
<evidence type="ECO:0000313" key="16">
    <source>
        <dbReference type="Proteomes" id="UP000055060"/>
    </source>
</evidence>
<dbReference type="Gene3D" id="3.90.20.20">
    <property type="match status" value="1"/>
</dbReference>
<evidence type="ECO:0000256" key="7">
    <source>
        <dbReference type="ARBA" id="ARBA00053401"/>
    </source>
</evidence>
<dbReference type="GO" id="GO:0051087">
    <property type="term" value="F:protein-folding chaperone binding"/>
    <property type="evidence" value="ECO:0007669"/>
    <property type="project" value="InterPro"/>
</dbReference>
<dbReference type="InterPro" id="IPR009012">
    <property type="entry name" value="GrpE_head"/>
</dbReference>
<dbReference type="HAMAP" id="MF_01151">
    <property type="entry name" value="GrpE"/>
    <property type="match status" value="1"/>
</dbReference>
<dbReference type="CDD" id="cd00446">
    <property type="entry name" value="GrpE"/>
    <property type="match status" value="1"/>
</dbReference>
<evidence type="ECO:0000313" key="15">
    <source>
        <dbReference type="EMBL" id="GAP13522.1"/>
    </source>
</evidence>
<evidence type="ECO:0000256" key="13">
    <source>
        <dbReference type="SAM" id="Coils"/>
    </source>
</evidence>
<dbReference type="EMBL" id="DF967972">
    <property type="protein sequence ID" value="GAP13522.1"/>
    <property type="molecule type" value="Genomic_DNA"/>
</dbReference>
<gene>
    <name evidence="10" type="primary">grpE</name>
    <name evidence="15" type="ORF">LARV_01276</name>
</gene>
<proteinExistence type="inferred from homology"/>
<accession>A0A0S7BHF5</accession>
<dbReference type="GO" id="GO:0042803">
    <property type="term" value="F:protein homodimerization activity"/>
    <property type="evidence" value="ECO:0007669"/>
    <property type="project" value="InterPro"/>
</dbReference>
<reference evidence="15" key="1">
    <citation type="submission" date="2015-07" db="EMBL/GenBank/DDBJ databases">
        <title>Draft Genome Sequences of Anaerolinea thermolimosa IMO-1, Bellilinea caldifistulae GOMI-1, Leptolinea tardivitalis YMTK-2, Levilinea saccharolytica KIBI-1,Longilinea arvoryzae KOME-1, Previously Described as Members of the Anaerolineaceae (Chloroflexi).</title>
        <authorList>
            <person name="Sekiguchi Y."/>
            <person name="Ohashi A."/>
            <person name="Matsuura N."/>
            <person name="Tourlousse M.D."/>
        </authorList>
    </citation>
    <scope>NUCLEOTIDE SEQUENCE [LARGE SCALE GENOMIC DNA]</scope>
    <source>
        <strain evidence="15">KOME-1</strain>
    </source>
</reference>
<comment type="subunit">
    <text evidence="3 10">Homodimer.</text>
</comment>
<feature type="region of interest" description="Disordered" evidence="14">
    <location>
        <begin position="1"/>
        <end position="43"/>
    </location>
</feature>
<dbReference type="InterPro" id="IPR000740">
    <property type="entry name" value="GrpE"/>
</dbReference>
<dbReference type="PRINTS" id="PR00773">
    <property type="entry name" value="GRPEPROTEIN"/>
</dbReference>
<dbReference type="FunFam" id="2.30.22.10:FF:000001">
    <property type="entry name" value="Protein GrpE"/>
    <property type="match status" value="1"/>
</dbReference>
<keyword evidence="16" id="KW-1185">Reference proteome</keyword>